<proteinExistence type="predicted"/>
<name>A0A7G1GAV2_9BACT</name>
<feature type="domain" description="FecR protein" evidence="2">
    <location>
        <begin position="149"/>
        <end position="248"/>
    </location>
</feature>
<dbReference type="Proteomes" id="UP000516361">
    <property type="component" value="Chromosome"/>
</dbReference>
<evidence type="ECO:0000256" key="1">
    <source>
        <dbReference type="SAM" id="MobiDB-lite"/>
    </source>
</evidence>
<accession>A0A7G1GAV2</accession>
<protein>
    <recommendedName>
        <fullName evidence="2">FecR protein domain-containing protein</fullName>
    </recommendedName>
</protein>
<evidence type="ECO:0000259" key="2">
    <source>
        <dbReference type="Pfam" id="PF04773"/>
    </source>
</evidence>
<evidence type="ECO:0000313" key="4">
    <source>
        <dbReference type="Proteomes" id="UP000516361"/>
    </source>
</evidence>
<gene>
    <name evidence="3" type="ORF">OSSY52_15230</name>
</gene>
<dbReference type="AlphaFoldDB" id="A0A7G1GAV2"/>
<sequence>MKKFLGFIFLLSLSIFSFSYMNISLDSTTIQIGSSASITINTDAQTIFADVDFGGFNNPDIIFDGEPVKDGKANLIYLAPFTPTEATITFTTDTGESTSQKINITNNVLKGNKISLKVVKLSGPNLYKEKGNDVWNPLNPNIELTEGDEVLVAEKGYLKLSGPNEINIDISENTQMLFSVLREVDKKIDFRYKLKKGVTYNSINKKLLPGSKFIITDNQDVAAGVRGTRFSFESGEKCVVRVYDGVVQVAAQNKSWNINPNNMFIADPITGKNSFDKVDIPEEKFIKQIEKKPEQTTPPKENKEQPKENKETTPQTETKVNNVQFGTIQKDGINYFVYSFSPEFTFGGLSLGIGFSAYQKELGGTLYFGAPSEILSDNILSAITLTRLGMDFGTIYFNYGKSSLYTMAMGMLVNRYYIPYSNIFDVGFRMGGIETFIHIPYEIKKLYPFDVSQSSSMYIANLKSDISGNKLDLNYIYEQNDTSAHFNHAVALAFYRNIFNFKTGIEVDGLMTDKGLGYGGLAGIFFDLPPFLQLTAGLSYSGDNFTPQFIDSNYEYLKNNNKLTVPNNPYGLGIIGNANMIFGDLMKSEISYKKFFNESYDVLSGSLAINIQNAMESLPNLTISGEYMNKNVTSLLDSDTYLKIAAFYPIMGTNGVNLIYSYDAEQGKIVYSVLFENSPF</sequence>
<organism evidence="3 4">
    <name type="scientific">Tepiditoga spiralis</name>
    <dbReference type="NCBI Taxonomy" id="2108365"/>
    <lineage>
        <taxon>Bacteria</taxon>
        <taxon>Thermotogati</taxon>
        <taxon>Thermotogota</taxon>
        <taxon>Thermotogae</taxon>
        <taxon>Petrotogales</taxon>
        <taxon>Petrotogaceae</taxon>
        <taxon>Tepiditoga</taxon>
    </lineage>
</organism>
<dbReference type="PANTHER" id="PTHR38731:SF1">
    <property type="entry name" value="FECR PROTEIN DOMAIN-CONTAINING PROTEIN"/>
    <property type="match status" value="1"/>
</dbReference>
<feature type="compositionally biased region" description="Basic and acidic residues" evidence="1">
    <location>
        <begin position="288"/>
        <end position="311"/>
    </location>
</feature>
<dbReference type="PANTHER" id="PTHR38731">
    <property type="entry name" value="LIPL45-RELATED LIPOPROTEIN-RELATED"/>
    <property type="match status" value="1"/>
</dbReference>
<dbReference type="Gene3D" id="2.60.120.1440">
    <property type="match status" value="1"/>
</dbReference>
<keyword evidence="4" id="KW-1185">Reference proteome</keyword>
<feature type="region of interest" description="Disordered" evidence="1">
    <location>
        <begin position="288"/>
        <end position="317"/>
    </location>
</feature>
<dbReference type="InterPro" id="IPR006860">
    <property type="entry name" value="FecR"/>
</dbReference>
<evidence type="ECO:0000313" key="3">
    <source>
        <dbReference type="EMBL" id="BBE31382.1"/>
    </source>
</evidence>
<dbReference type="RefSeq" id="WP_190613883.1">
    <property type="nucleotide sequence ID" value="NZ_AP018712.1"/>
</dbReference>
<dbReference type="Pfam" id="PF04773">
    <property type="entry name" value="FecR"/>
    <property type="match status" value="1"/>
</dbReference>
<dbReference type="EMBL" id="AP018712">
    <property type="protein sequence ID" value="BBE31382.1"/>
    <property type="molecule type" value="Genomic_DNA"/>
</dbReference>
<reference evidence="3 4" key="1">
    <citation type="submission" date="2018-06" db="EMBL/GenBank/DDBJ databases">
        <title>Genome sequencing of Oceanotoga sp. sy52.</title>
        <authorList>
            <person name="Mori K."/>
        </authorList>
    </citation>
    <scope>NUCLEOTIDE SEQUENCE [LARGE SCALE GENOMIC DNA]</scope>
    <source>
        <strain evidence="4">sy52</strain>
    </source>
</reference>
<dbReference type="KEGG" id="ocy:OSSY52_15230"/>
<dbReference type="InParanoid" id="A0A7G1GAV2"/>